<accession>A0A4Y9KNR4</accession>
<dbReference type="Proteomes" id="UP000298225">
    <property type="component" value="Unassembled WGS sequence"/>
</dbReference>
<name>A0A4Y9KNR4_9BRAD</name>
<accession>A0A4Y9NJ21</accession>
<evidence type="ECO:0000313" key="2">
    <source>
        <dbReference type="EMBL" id="TFV28597.1"/>
    </source>
</evidence>
<dbReference type="EMBL" id="SPQS01000062">
    <property type="protein sequence ID" value="TFV67372.1"/>
    <property type="molecule type" value="Genomic_DNA"/>
</dbReference>
<evidence type="ECO:0000313" key="5">
    <source>
        <dbReference type="Proteomes" id="UP000298225"/>
    </source>
</evidence>
<reference evidence="3 4" key="2">
    <citation type="submission" date="2019-03" db="EMBL/GenBank/DDBJ databases">
        <title>Bradyrhizobium strains diversity.</title>
        <authorList>
            <person name="Urquiaga M.C.O."/>
            <person name="Hungria M."/>
            <person name="Delamuta J.R.M."/>
            <person name="Klepa M.S."/>
        </authorList>
    </citation>
    <scope>NUCLEOTIDE SEQUENCE [LARGE SCALE GENOMIC DNA]</scope>
    <source>
        <strain evidence="3 4">CNPSo 3426</strain>
    </source>
</reference>
<sequence length="437" mass="47325">MHHIRPTRPLSQYTAPVKTEPDETYYDTTISSSVDRAQASLSPAPNSSSGQSVLERFEGAEFIYPADIAHQGNTHKLSLKQASAARQLLYHPGDVLRREIAKAAGPLVRILMKLTDAELSTLSTRLVSPGCLLADKSPNVLLEILERLIDDARHEAGRASATDRTAFISFLGDLGTFYADSKKSDGPFSLSTEQKQTFLGRLSDLIAEEKLTAISDEVLKRVAKVSAGTGVVGPKKKAERKKIDTSSIRRGLYNLGDEIDERLGVPEHTRIPPITWKPMLIKATRLLNLEEPLVGHMSGSPAEILMVWDMLCGRAEGVYTAALDAHRNAINAGIGSAEPKDHFSAEEWAARLARLAGACAMQIGVGYHSAVEVAESALKYTGQDLRSVLADPATEDATRLLGAGAATDLITELFETQTKSTLDCSDVLALPPRFIQS</sequence>
<dbReference type="AlphaFoldDB" id="A0A4Y9KNR4"/>
<protein>
    <submittedName>
        <fullName evidence="2">Uncharacterized protein</fullName>
    </submittedName>
</protein>
<dbReference type="OrthoDB" id="6905661at2"/>
<dbReference type="Proteomes" id="UP000297700">
    <property type="component" value="Unassembled WGS sequence"/>
</dbReference>
<dbReference type="RefSeq" id="WP_126262175.1">
    <property type="nucleotide sequence ID" value="NZ_SPQS01000062.1"/>
</dbReference>
<dbReference type="EMBL" id="SPQU01000069">
    <property type="protein sequence ID" value="TFV28597.1"/>
    <property type="molecule type" value="Genomic_DNA"/>
</dbReference>
<evidence type="ECO:0000313" key="3">
    <source>
        <dbReference type="EMBL" id="TFV67372.1"/>
    </source>
</evidence>
<comment type="caution">
    <text evidence="2">The sequence shown here is derived from an EMBL/GenBank/DDBJ whole genome shotgun (WGS) entry which is preliminary data.</text>
</comment>
<gene>
    <name evidence="3" type="ORF">E4K64_38605</name>
    <name evidence="2" type="ORF">E4K66_38965</name>
</gene>
<organism evidence="2 5">
    <name type="scientific">Bradyrhizobium frederickii</name>
    <dbReference type="NCBI Taxonomy" id="2560054"/>
    <lineage>
        <taxon>Bacteria</taxon>
        <taxon>Pseudomonadati</taxon>
        <taxon>Pseudomonadota</taxon>
        <taxon>Alphaproteobacteria</taxon>
        <taxon>Hyphomicrobiales</taxon>
        <taxon>Nitrobacteraceae</taxon>
        <taxon>Bradyrhizobium</taxon>
    </lineage>
</organism>
<proteinExistence type="predicted"/>
<evidence type="ECO:0000313" key="4">
    <source>
        <dbReference type="Proteomes" id="UP000297700"/>
    </source>
</evidence>
<keyword evidence="5" id="KW-1185">Reference proteome</keyword>
<reference evidence="2 5" key="1">
    <citation type="submission" date="2019-03" db="EMBL/GenBank/DDBJ databases">
        <title>Bradyrhizobium strains diversity isolated from Chamaecrista fasciculata.</title>
        <authorList>
            <person name="Urquiaga M.C.O."/>
            <person name="Hungria M."/>
            <person name="Delamuta J.R.M."/>
        </authorList>
    </citation>
    <scope>NUCLEOTIDE SEQUENCE [LARGE SCALE GENOMIC DNA]</scope>
    <source>
        <strain evidence="2 5">CNPSo 3424</strain>
    </source>
</reference>
<evidence type="ECO:0000256" key="1">
    <source>
        <dbReference type="SAM" id="MobiDB-lite"/>
    </source>
</evidence>
<feature type="region of interest" description="Disordered" evidence="1">
    <location>
        <begin position="1"/>
        <end position="21"/>
    </location>
</feature>